<dbReference type="Proteomes" id="UP000225706">
    <property type="component" value="Unassembled WGS sequence"/>
</dbReference>
<gene>
    <name evidence="3" type="primary">chst1</name>
    <name evidence="3" type="ORF">AWC38_SpisGene3728</name>
</gene>
<keyword evidence="1" id="KW-0472">Membrane</keyword>
<dbReference type="OrthoDB" id="6138663at2759"/>
<feature type="domain" description="Sulfotransferase" evidence="2">
    <location>
        <begin position="306"/>
        <end position="404"/>
    </location>
</feature>
<evidence type="ECO:0000313" key="4">
    <source>
        <dbReference type="Proteomes" id="UP000225706"/>
    </source>
</evidence>
<dbReference type="InterPro" id="IPR000863">
    <property type="entry name" value="Sulfotransferase_dom"/>
</dbReference>
<comment type="caution">
    <text evidence="3">The sequence shown here is derived from an EMBL/GenBank/DDBJ whole genome shotgun (WGS) entry which is preliminary data.</text>
</comment>
<dbReference type="Pfam" id="PF00685">
    <property type="entry name" value="Sulfotransfer_1"/>
    <property type="match status" value="1"/>
</dbReference>
<organism evidence="3 4">
    <name type="scientific">Stylophora pistillata</name>
    <name type="common">Smooth cauliflower coral</name>
    <dbReference type="NCBI Taxonomy" id="50429"/>
    <lineage>
        <taxon>Eukaryota</taxon>
        <taxon>Metazoa</taxon>
        <taxon>Cnidaria</taxon>
        <taxon>Anthozoa</taxon>
        <taxon>Hexacorallia</taxon>
        <taxon>Scleractinia</taxon>
        <taxon>Astrocoeniina</taxon>
        <taxon>Pocilloporidae</taxon>
        <taxon>Stylophora</taxon>
    </lineage>
</organism>
<keyword evidence="4" id="KW-1185">Reference proteome</keyword>
<feature type="transmembrane region" description="Helical" evidence="1">
    <location>
        <begin position="107"/>
        <end position="128"/>
    </location>
</feature>
<dbReference type="PANTHER" id="PTHR10704">
    <property type="entry name" value="CARBOHYDRATE SULFOTRANSFERASE"/>
    <property type="match status" value="1"/>
</dbReference>
<sequence length="503" mass="58423">MPGRTCPESLQYRARAKIRADEDLKNEIKKILNNTEQETVKAIMCFYEREIGRFNTEIKKRKRAKTAGTLNTKNCSVRQANVIEAPEMKFWRHRRRRNIFSLRRFPFWLRVIIAGWLSFSAVFGIYLANYASVQHQHSIVETPKQHKSPSARRNLIIVAHGRSGSSITGDIFNHHPDVFYMYEPLQTVERTQKVFNLHYDSLVQKFLTDVLQCKFTDPVILKDIETYYRKPLHPRISHAIASPPLCPYNISDPRWDPRLCPKMTSEALKNTCKNGYMLTVIKVLLGRMPDKGGMEKALAVCDSPDIDCKIVLLVRDPRAVIPSSLSVSFYHEEGGVAKLGTRMFSYKVCKETEESLNFVKRLSTWQRNKVKVLRYEDFARNPLEEMKRLFDFAGLSVLDSVTTWLNESTHPDETRSDMKIRGSPAAFTVDDAQIAMNRWRWKVHPYEINIIEYYCRHVMQLMGYKPVDGSHEQQADISISLLSDDYEVKDWQRDKSEVKSEKG</sequence>
<keyword evidence="3" id="KW-0808">Transferase</keyword>
<evidence type="ECO:0000259" key="2">
    <source>
        <dbReference type="Pfam" id="PF00685"/>
    </source>
</evidence>
<dbReference type="PANTHER" id="PTHR10704:SF44">
    <property type="entry name" value="LD35051P-RELATED"/>
    <property type="match status" value="1"/>
</dbReference>
<keyword evidence="1" id="KW-1133">Transmembrane helix</keyword>
<dbReference type="GO" id="GO:0006044">
    <property type="term" value="P:N-acetylglucosamine metabolic process"/>
    <property type="evidence" value="ECO:0007669"/>
    <property type="project" value="TreeGrafter"/>
</dbReference>
<dbReference type="InterPro" id="IPR051135">
    <property type="entry name" value="Gal/GlcNAc/GalNAc_ST"/>
</dbReference>
<accession>A0A2B4SQ31</accession>
<dbReference type="GO" id="GO:0001517">
    <property type="term" value="F:N-acetylglucosamine 6-O-sulfotransferase activity"/>
    <property type="evidence" value="ECO:0007669"/>
    <property type="project" value="TreeGrafter"/>
</dbReference>
<dbReference type="EMBL" id="LSMT01000035">
    <property type="protein sequence ID" value="PFX31476.1"/>
    <property type="molecule type" value="Genomic_DNA"/>
</dbReference>
<protein>
    <submittedName>
        <fullName evidence="3">Carbohydrate sulfotransferase 1</fullName>
    </submittedName>
</protein>
<dbReference type="GO" id="GO:0006790">
    <property type="term" value="P:sulfur compound metabolic process"/>
    <property type="evidence" value="ECO:0007669"/>
    <property type="project" value="TreeGrafter"/>
</dbReference>
<dbReference type="AlphaFoldDB" id="A0A2B4SQ31"/>
<dbReference type="SUPFAM" id="SSF52540">
    <property type="entry name" value="P-loop containing nucleoside triphosphate hydrolases"/>
    <property type="match status" value="1"/>
</dbReference>
<evidence type="ECO:0000256" key="1">
    <source>
        <dbReference type="SAM" id="Phobius"/>
    </source>
</evidence>
<dbReference type="InterPro" id="IPR027417">
    <property type="entry name" value="P-loop_NTPase"/>
</dbReference>
<evidence type="ECO:0000313" key="3">
    <source>
        <dbReference type="EMBL" id="PFX31476.1"/>
    </source>
</evidence>
<proteinExistence type="predicted"/>
<reference evidence="4" key="1">
    <citation type="journal article" date="2017" name="bioRxiv">
        <title>Comparative analysis of the genomes of Stylophora pistillata and Acropora digitifera provides evidence for extensive differences between species of corals.</title>
        <authorList>
            <person name="Voolstra C.R."/>
            <person name="Li Y."/>
            <person name="Liew Y.J."/>
            <person name="Baumgarten S."/>
            <person name="Zoccola D."/>
            <person name="Flot J.-F."/>
            <person name="Tambutte S."/>
            <person name="Allemand D."/>
            <person name="Aranda M."/>
        </authorList>
    </citation>
    <scope>NUCLEOTIDE SEQUENCE [LARGE SCALE GENOMIC DNA]</scope>
</reference>
<dbReference type="Gene3D" id="3.40.50.300">
    <property type="entry name" value="P-loop containing nucleotide triphosphate hydrolases"/>
    <property type="match status" value="1"/>
</dbReference>
<keyword evidence="1" id="KW-0812">Transmembrane</keyword>
<name>A0A2B4SQ31_STYPI</name>